<dbReference type="Proteomes" id="UP000002714">
    <property type="component" value="Chromosome"/>
</dbReference>
<dbReference type="KEGG" id="tdn:Suden_0865"/>
<gene>
    <name evidence="2" type="ordered locus">Suden_0865</name>
</gene>
<feature type="chain" id="PRO_5004219594" description="Cytochrome c domain-containing protein" evidence="1">
    <location>
        <begin position="22"/>
        <end position="113"/>
    </location>
</feature>
<name>Q30S88_SULDN</name>
<dbReference type="STRING" id="326298.Suden_0865"/>
<evidence type="ECO:0000313" key="2">
    <source>
        <dbReference type="EMBL" id="ABB44143.1"/>
    </source>
</evidence>
<organism evidence="2 3">
    <name type="scientific">Sulfurimonas denitrificans (strain ATCC 33889 / DSM 1251)</name>
    <name type="common">Thiomicrospira denitrificans (strain ATCC 33889 / DSM 1251)</name>
    <dbReference type="NCBI Taxonomy" id="326298"/>
    <lineage>
        <taxon>Bacteria</taxon>
        <taxon>Pseudomonadati</taxon>
        <taxon>Campylobacterota</taxon>
        <taxon>Epsilonproteobacteria</taxon>
        <taxon>Campylobacterales</taxon>
        <taxon>Sulfurimonadaceae</taxon>
        <taxon>Sulfurimonas</taxon>
    </lineage>
</organism>
<accession>Q30S88</accession>
<reference evidence="2 3" key="1">
    <citation type="journal article" date="2008" name="Appl. Environ. Microbiol.">
        <title>Genome of the epsilonproteobacterial chemolithoautotroph Sulfurimonas denitrificans.</title>
        <authorList>
            <person name="Sievert S.M."/>
            <person name="Scott K.M."/>
            <person name="Klotz M.G."/>
            <person name="Chain P.S.G."/>
            <person name="Hauser L.J."/>
            <person name="Hemp J."/>
            <person name="Huegler M."/>
            <person name="Land M."/>
            <person name="Lapidus A."/>
            <person name="Larimer F.W."/>
            <person name="Lucas S."/>
            <person name="Malfatti S.A."/>
            <person name="Meyer F."/>
            <person name="Paulsen I.T."/>
            <person name="Ren Q."/>
            <person name="Simon J."/>
            <person name="Bailey K."/>
            <person name="Diaz E."/>
            <person name="Fitzpatrick K.A."/>
            <person name="Glover B."/>
            <person name="Gwatney N."/>
            <person name="Korajkic A."/>
            <person name="Long A."/>
            <person name="Mobberley J.M."/>
            <person name="Pantry S.N."/>
            <person name="Pazder G."/>
            <person name="Peterson S."/>
            <person name="Quintanilla J.D."/>
            <person name="Sprinkle R."/>
            <person name="Stephens J."/>
            <person name="Thomas P."/>
            <person name="Vaughn R."/>
            <person name="Weber M.J."/>
            <person name="Wooten L.L."/>
        </authorList>
    </citation>
    <scope>NUCLEOTIDE SEQUENCE [LARGE SCALE GENOMIC DNA]</scope>
    <source>
        <strain evidence="3">ATCC 33889 / DSM 1251</strain>
    </source>
</reference>
<keyword evidence="1" id="KW-0732">Signal</keyword>
<dbReference type="EMBL" id="CP000153">
    <property type="protein sequence ID" value="ABB44143.1"/>
    <property type="molecule type" value="Genomic_DNA"/>
</dbReference>
<proteinExistence type="predicted"/>
<evidence type="ECO:0008006" key="4">
    <source>
        <dbReference type="Google" id="ProtNLM"/>
    </source>
</evidence>
<dbReference type="OrthoDB" id="5334893at2"/>
<sequence length="113" mass="12862">MSKFFISILSISLFTSIALDAAVYKGQREFVRECVECHKTGQVFVATKNKKEWNAIMKNSGEKLVEIHLQSKEKSAGPSHEYFQNKIFVKNLKHLRDFLFEYAGDSGNVPACN</sequence>
<dbReference type="HOGENOM" id="CLU_171893_0_0_7"/>
<feature type="signal peptide" evidence="1">
    <location>
        <begin position="1"/>
        <end position="21"/>
    </location>
</feature>
<dbReference type="RefSeq" id="WP_011372495.1">
    <property type="nucleotide sequence ID" value="NC_007575.1"/>
</dbReference>
<protein>
    <recommendedName>
        <fullName evidence="4">Cytochrome c domain-containing protein</fullName>
    </recommendedName>
</protein>
<keyword evidence="3" id="KW-1185">Reference proteome</keyword>
<dbReference type="AlphaFoldDB" id="Q30S88"/>
<evidence type="ECO:0000256" key="1">
    <source>
        <dbReference type="SAM" id="SignalP"/>
    </source>
</evidence>
<evidence type="ECO:0000313" key="3">
    <source>
        <dbReference type="Proteomes" id="UP000002714"/>
    </source>
</evidence>